<evidence type="ECO:0000313" key="2">
    <source>
        <dbReference type="Proteomes" id="UP000813384"/>
    </source>
</evidence>
<reference evidence="1" key="2">
    <citation type="submission" date="2021-11" db="EMBL/GenBank/DDBJ databases">
        <authorList>
            <person name="Gilroy R."/>
        </authorList>
    </citation>
    <scope>NUCLEOTIDE SEQUENCE</scope>
    <source>
        <strain evidence="1">150</strain>
    </source>
</reference>
<dbReference type="AlphaFoldDB" id="A0A9E3ZSH7"/>
<dbReference type="Gene3D" id="3.20.20.140">
    <property type="entry name" value="Metal-dependent hydrolases"/>
    <property type="match status" value="1"/>
</dbReference>
<comment type="caution">
    <text evidence="1">The sequence shown here is derived from an EMBL/GenBank/DDBJ whole genome shotgun (WGS) entry which is preliminary data.</text>
</comment>
<name>A0A9E3ZSH7_9ENTE</name>
<organism evidence="1 2">
    <name type="scientific">Enterococcus aquimarinus</name>
    <dbReference type="NCBI Taxonomy" id="328396"/>
    <lineage>
        <taxon>Bacteria</taxon>
        <taxon>Bacillati</taxon>
        <taxon>Bacillota</taxon>
        <taxon>Bacilli</taxon>
        <taxon>Lactobacillales</taxon>
        <taxon>Enterococcaceae</taxon>
        <taxon>Enterococcus</taxon>
    </lineage>
</organism>
<protein>
    <submittedName>
        <fullName evidence="1">Uncharacterized protein</fullName>
    </submittedName>
</protein>
<gene>
    <name evidence="1" type="ORF">K8V42_00310</name>
</gene>
<dbReference type="EMBL" id="JAJJVO010000005">
    <property type="protein sequence ID" value="MCC9272736.1"/>
    <property type="molecule type" value="Genomic_DNA"/>
</dbReference>
<evidence type="ECO:0000313" key="1">
    <source>
        <dbReference type="EMBL" id="MCC9272736.1"/>
    </source>
</evidence>
<sequence length="55" mass="6476">MHLQDRNTLGAFEIHRLLDEMERQPFKQNVTVNHAFALADLRPAELEFLVKRMAN</sequence>
<accession>A0A9E3ZSH7</accession>
<proteinExistence type="predicted"/>
<reference evidence="1" key="1">
    <citation type="journal article" date="2021" name="PeerJ">
        <title>Extensive microbial diversity within the chicken gut microbiome revealed by metagenomics and culture.</title>
        <authorList>
            <person name="Gilroy R."/>
            <person name="Ravi A."/>
            <person name="Getino M."/>
            <person name="Pursley I."/>
            <person name="Horton D.L."/>
            <person name="Alikhan N.F."/>
            <person name="Baker D."/>
            <person name="Gharbi K."/>
            <person name="Hall N."/>
            <person name="Watson M."/>
            <person name="Adriaenssens E.M."/>
            <person name="Foster-Nyarko E."/>
            <person name="Jarju S."/>
            <person name="Secka A."/>
            <person name="Antonio M."/>
            <person name="Oren A."/>
            <person name="Chaudhuri R.R."/>
            <person name="La Ragione R."/>
            <person name="Hildebrand F."/>
            <person name="Pallen M.J."/>
        </authorList>
    </citation>
    <scope>NUCLEOTIDE SEQUENCE</scope>
    <source>
        <strain evidence="1">150</strain>
    </source>
</reference>
<dbReference type="Proteomes" id="UP000813384">
    <property type="component" value="Unassembled WGS sequence"/>
</dbReference>